<dbReference type="SUPFAM" id="SSF48508">
    <property type="entry name" value="Nuclear receptor ligand-binding domain"/>
    <property type="match status" value="1"/>
</dbReference>
<evidence type="ECO:0000259" key="12">
    <source>
        <dbReference type="PROSITE" id="PS51843"/>
    </source>
</evidence>
<dbReference type="PRINTS" id="PR00546">
    <property type="entry name" value="THYROIDHORMR"/>
</dbReference>
<dbReference type="Pfam" id="PF00104">
    <property type="entry name" value="Hormone_recep"/>
    <property type="match status" value="1"/>
</dbReference>
<dbReference type="GO" id="GO:0090575">
    <property type="term" value="C:RNA polymerase II transcription regulator complex"/>
    <property type="evidence" value="ECO:0007669"/>
    <property type="project" value="TreeGrafter"/>
</dbReference>
<evidence type="ECO:0000256" key="2">
    <source>
        <dbReference type="ARBA" id="ARBA00022723"/>
    </source>
</evidence>
<dbReference type="FunFam" id="3.30.50.10:FF:000030">
    <property type="entry name" value="Nuclear Hormone Receptor family"/>
    <property type="match status" value="1"/>
</dbReference>
<evidence type="ECO:0000256" key="10">
    <source>
        <dbReference type="SAM" id="MobiDB-lite"/>
    </source>
</evidence>
<dbReference type="PRINTS" id="PR00047">
    <property type="entry name" value="STROIDFINGER"/>
</dbReference>
<keyword evidence="8 13" id="KW-0675">Receptor</keyword>
<feature type="region of interest" description="Disordered" evidence="10">
    <location>
        <begin position="85"/>
        <end position="123"/>
    </location>
</feature>
<protein>
    <submittedName>
        <fullName evidence="13">Thyroid hormone receptor beta</fullName>
    </submittedName>
</protein>
<dbReference type="GO" id="GO:0045944">
    <property type="term" value="P:positive regulation of transcription by RNA polymerase II"/>
    <property type="evidence" value="ECO:0007669"/>
    <property type="project" value="TreeGrafter"/>
</dbReference>
<dbReference type="SMART" id="SM00399">
    <property type="entry name" value="ZnF_C4"/>
    <property type="match status" value="1"/>
</dbReference>
<dbReference type="GO" id="GO:0008270">
    <property type="term" value="F:zinc ion binding"/>
    <property type="evidence" value="ECO:0007669"/>
    <property type="project" value="UniProtKB-KW"/>
</dbReference>
<evidence type="ECO:0000256" key="1">
    <source>
        <dbReference type="ARBA" id="ARBA00008092"/>
    </source>
</evidence>
<keyword evidence="6" id="KW-0238">DNA-binding</keyword>
<dbReference type="Pfam" id="PF00105">
    <property type="entry name" value="zf-C4"/>
    <property type="match status" value="1"/>
</dbReference>
<keyword evidence="2" id="KW-0479">Metal-binding</keyword>
<evidence type="ECO:0000256" key="8">
    <source>
        <dbReference type="ARBA" id="ARBA00023170"/>
    </source>
</evidence>
<dbReference type="InterPro" id="IPR035500">
    <property type="entry name" value="NHR-like_dom_sf"/>
</dbReference>
<dbReference type="InterPro" id="IPR000536">
    <property type="entry name" value="Nucl_hrmn_rcpt_lig-bd"/>
</dbReference>
<evidence type="ECO:0000256" key="5">
    <source>
        <dbReference type="ARBA" id="ARBA00023015"/>
    </source>
</evidence>
<evidence type="ECO:0000256" key="3">
    <source>
        <dbReference type="ARBA" id="ARBA00022771"/>
    </source>
</evidence>
<dbReference type="Gene3D" id="1.10.565.10">
    <property type="entry name" value="Retinoid X Receptor"/>
    <property type="match status" value="1"/>
</dbReference>
<evidence type="ECO:0000256" key="6">
    <source>
        <dbReference type="ARBA" id="ARBA00023125"/>
    </source>
</evidence>
<dbReference type="PANTHER" id="PTHR24082:SF330">
    <property type="entry name" value="THYROID HORMONE RECEPTOR BETA"/>
    <property type="match status" value="1"/>
</dbReference>
<proteinExistence type="evidence at transcript level"/>
<dbReference type="CDD" id="cd06961">
    <property type="entry name" value="NR_DBD_TR"/>
    <property type="match status" value="1"/>
</dbReference>
<comment type="similarity">
    <text evidence="1">Belongs to the nuclear hormone receptor family. NR1 subfamily.</text>
</comment>
<evidence type="ECO:0000259" key="11">
    <source>
        <dbReference type="PROSITE" id="PS51030"/>
    </source>
</evidence>
<dbReference type="PRINTS" id="PR00398">
    <property type="entry name" value="STRDHORMONER"/>
</dbReference>
<sequence>MKYKQMLSKHINHYSSQLDDCISVTCMTIDKNDAQSVQLECNTTLPLKSTGTQRFHTLAAESLLTVTENNLKENIQTANTQYTQSSAHQVLSPDTQLSPPSTSHNPHKCHTKINASHNPPKVKKREPYIPSYMDPLTGPEPCVVCGDNATGFHYRAMTCEGCKGFFRRSIQKKLVYTCKFQGRCSVSDKQNRNSCQKCRFDRCISGGMAKDLVLDEDKRLAKRRLIEANRARKKAEAVAAATSVTDSLTTTPGIINPDTTTNYHITNNQPISMSNTISTPVVMSSLPHHSTFHAYNSFTNQFTVSSAPTGQLNYNLIKAYPLEVPNSSSHSIVSTSTSVIHLPENEPKSVVQSSQTTDKLQQPTVPNNICWHPVYGIPYAQCLTNAKTGNRNNTSSISISYEESMNRIQLLNVSNQITNYPSLSSEVDHCNLLSELKNLKNQQTTNAKTIDDNHISANTVNSNGKNNNHVHLTTDYAPQQYSPITPEKCSTSSCDKQIKFTDNSLSVTYPKHINIMDSIETVYNDCPWTKEDQNMVDSIVQAYGNMLNPNFKLKTNEDIDKDPEKAFYSSTDSKITSLIEPMIASLVAFARLVPEFELLDANDQTRLLRGCCLDVITLRAAYLLSRIAMSLGIVEPNAYNKSQLASSSDSVDAFVQHMPSHQQENVTSNIPNNIYPQLGTSDTKCAQMIRAVALKLARLEIDQTGVALMTAILLMSPDRPGLTDCETVEHTQDALLETFNRYANRIRKIRSNRTNHNNVTSSQQQYWPRILMALTELRSITLCNQGLFLEKAYGSANEQLPWYFRELFTGDFMIQQTDRLTFQYDSNSNSNNNYSY</sequence>
<dbReference type="InterPro" id="IPR001723">
    <property type="entry name" value="Nuclear_hrmn_rcpt"/>
</dbReference>
<evidence type="ECO:0000256" key="4">
    <source>
        <dbReference type="ARBA" id="ARBA00022833"/>
    </source>
</evidence>
<dbReference type="EMBL" id="JX111998">
    <property type="protein sequence ID" value="AFP95236.1"/>
    <property type="molecule type" value="mRNA"/>
</dbReference>
<dbReference type="GO" id="GO:0000978">
    <property type="term" value="F:RNA polymerase II cis-regulatory region sequence-specific DNA binding"/>
    <property type="evidence" value="ECO:0007669"/>
    <property type="project" value="TreeGrafter"/>
</dbReference>
<dbReference type="InterPro" id="IPR050234">
    <property type="entry name" value="Nuclear_hormone_rcpt_NR1"/>
</dbReference>
<dbReference type="Gene3D" id="3.30.50.10">
    <property type="entry name" value="Erythroid Transcription Factor GATA-1, subunit A"/>
    <property type="match status" value="1"/>
</dbReference>
<reference evidence="13" key="1">
    <citation type="journal article" date="2012" name="Parasit. Vectors">
        <title>Molecular characterization of thyroid hormone receptor beta from Schistosoma japonicum and assessment of its potential as a vaccine candidate antigen against schistosomiasis in BALB/c mice.</title>
        <authorList>
            <person name="Qiu C."/>
            <person name="Liu S."/>
            <person name="Hong Y."/>
            <person name="Fu Z."/>
            <person name="Wei M."/>
            <person name="Ai D."/>
            <person name="Lin J."/>
        </authorList>
    </citation>
    <scope>NUCLEOTIDE SEQUENCE</scope>
</reference>
<dbReference type="InterPro" id="IPR001728">
    <property type="entry name" value="ThyrH_rcpt"/>
</dbReference>
<keyword evidence="3" id="KW-0863">Zinc-finger</keyword>
<evidence type="ECO:0000313" key="13">
    <source>
        <dbReference type="EMBL" id="AFP95236.1"/>
    </source>
</evidence>
<dbReference type="CDD" id="cd06929">
    <property type="entry name" value="NR_LBD_F1"/>
    <property type="match status" value="1"/>
</dbReference>
<evidence type="ECO:0000256" key="9">
    <source>
        <dbReference type="ARBA" id="ARBA00023242"/>
    </source>
</evidence>
<name>J7H6N7_SCHJA</name>
<dbReference type="SMART" id="SM00430">
    <property type="entry name" value="HOLI"/>
    <property type="match status" value="1"/>
</dbReference>
<dbReference type="PROSITE" id="PS51030">
    <property type="entry name" value="NUCLEAR_REC_DBD_2"/>
    <property type="match status" value="1"/>
</dbReference>
<feature type="domain" description="NR LBD" evidence="12">
    <location>
        <begin position="531"/>
        <end position="810"/>
    </location>
</feature>
<evidence type="ECO:0000256" key="7">
    <source>
        <dbReference type="ARBA" id="ARBA00023163"/>
    </source>
</evidence>
<keyword evidence="5" id="KW-0805">Transcription regulation</keyword>
<feature type="compositionally biased region" description="Polar residues" evidence="10">
    <location>
        <begin position="85"/>
        <end position="104"/>
    </location>
</feature>
<keyword evidence="9" id="KW-0539">Nucleus</keyword>
<feature type="domain" description="Nuclear receptor" evidence="11">
    <location>
        <begin position="139"/>
        <end position="215"/>
    </location>
</feature>
<organism evidence="13">
    <name type="scientific">Schistosoma japonicum</name>
    <name type="common">Blood fluke</name>
    <dbReference type="NCBI Taxonomy" id="6182"/>
    <lineage>
        <taxon>Eukaryota</taxon>
        <taxon>Metazoa</taxon>
        <taxon>Spiralia</taxon>
        <taxon>Lophotrochozoa</taxon>
        <taxon>Platyhelminthes</taxon>
        <taxon>Trematoda</taxon>
        <taxon>Digenea</taxon>
        <taxon>Strigeidida</taxon>
        <taxon>Schistosomatoidea</taxon>
        <taxon>Schistosomatidae</taxon>
        <taxon>Schistosoma</taxon>
    </lineage>
</organism>
<dbReference type="SUPFAM" id="SSF57716">
    <property type="entry name" value="Glucocorticoid receptor-like (DNA-binding domain)"/>
    <property type="match status" value="1"/>
</dbReference>
<dbReference type="PROSITE" id="PS00031">
    <property type="entry name" value="NUCLEAR_REC_DBD_1"/>
    <property type="match status" value="1"/>
</dbReference>
<dbReference type="PANTHER" id="PTHR24082">
    <property type="entry name" value="NUCLEAR HORMONE RECEPTOR"/>
    <property type="match status" value="1"/>
</dbReference>
<dbReference type="GO" id="GO:0004879">
    <property type="term" value="F:nuclear receptor activity"/>
    <property type="evidence" value="ECO:0007669"/>
    <property type="project" value="InterPro"/>
</dbReference>
<accession>J7H6N7</accession>
<dbReference type="InterPro" id="IPR013088">
    <property type="entry name" value="Znf_NHR/GATA"/>
</dbReference>
<keyword evidence="4" id="KW-0862">Zinc</keyword>
<dbReference type="PROSITE" id="PS51843">
    <property type="entry name" value="NR_LBD"/>
    <property type="match status" value="1"/>
</dbReference>
<keyword evidence="7" id="KW-0804">Transcription</keyword>
<dbReference type="GO" id="GO:0048384">
    <property type="term" value="P:retinoic acid receptor signaling pathway"/>
    <property type="evidence" value="ECO:0007669"/>
    <property type="project" value="TreeGrafter"/>
</dbReference>
<dbReference type="GO" id="GO:0030154">
    <property type="term" value="P:cell differentiation"/>
    <property type="evidence" value="ECO:0007669"/>
    <property type="project" value="TreeGrafter"/>
</dbReference>
<dbReference type="InterPro" id="IPR001628">
    <property type="entry name" value="Znf_hrmn_rcpt"/>
</dbReference>
<dbReference type="GO" id="GO:0000122">
    <property type="term" value="P:negative regulation of transcription by RNA polymerase II"/>
    <property type="evidence" value="ECO:0007669"/>
    <property type="project" value="TreeGrafter"/>
</dbReference>
<dbReference type="AlphaFoldDB" id="J7H6N7"/>